<dbReference type="EMBL" id="MN738925">
    <property type="protein sequence ID" value="QHT31843.1"/>
    <property type="molecule type" value="Genomic_DNA"/>
</dbReference>
<evidence type="ECO:0000313" key="1">
    <source>
        <dbReference type="EMBL" id="QHT31843.1"/>
    </source>
</evidence>
<proteinExistence type="predicted"/>
<sequence>MFSLFGENLNNAYPSNREIVPESSLGYHANNQYDNFPPLMSDGRALVASWQPEALANKQLINENGISSNWQYRKYLTQNANSIMRHNFRESANDVGYIKLDDKPESSSSGPFFFKSFLDDSKPIGHKTSDLKNLYLSREQLNSRKVSPAITQEQLLAISASQKK</sequence>
<dbReference type="AlphaFoldDB" id="A0A6C0ETJ9"/>
<organism evidence="1">
    <name type="scientific">viral metagenome</name>
    <dbReference type="NCBI Taxonomy" id="1070528"/>
    <lineage>
        <taxon>unclassified sequences</taxon>
        <taxon>metagenomes</taxon>
        <taxon>organismal metagenomes</taxon>
    </lineage>
</organism>
<accession>A0A6C0ETJ9</accession>
<name>A0A6C0ETJ9_9ZZZZ</name>
<reference evidence="1" key="1">
    <citation type="journal article" date="2020" name="Nature">
        <title>Giant virus diversity and host interactions through global metagenomics.</title>
        <authorList>
            <person name="Schulz F."/>
            <person name="Roux S."/>
            <person name="Paez-Espino D."/>
            <person name="Jungbluth S."/>
            <person name="Walsh D.A."/>
            <person name="Denef V.J."/>
            <person name="McMahon K.D."/>
            <person name="Konstantinidis K.T."/>
            <person name="Eloe-Fadrosh E.A."/>
            <person name="Kyrpides N.C."/>
            <person name="Woyke T."/>
        </authorList>
    </citation>
    <scope>NUCLEOTIDE SEQUENCE</scope>
    <source>
        <strain evidence="1">GVMAG-M-3300009155-48</strain>
    </source>
</reference>
<protein>
    <submittedName>
        <fullName evidence="1">Uncharacterized protein</fullName>
    </submittedName>
</protein>